<evidence type="ECO:0000313" key="2">
    <source>
        <dbReference type="Proteomes" id="UP000283387"/>
    </source>
</evidence>
<dbReference type="Proteomes" id="UP000283387">
    <property type="component" value="Unassembled WGS sequence"/>
</dbReference>
<dbReference type="Gene3D" id="3.80.10.10">
    <property type="entry name" value="Ribonuclease Inhibitor"/>
    <property type="match status" value="1"/>
</dbReference>
<dbReference type="AlphaFoldDB" id="A0A419VWM5"/>
<proteinExistence type="predicted"/>
<accession>A0A419VWM5</accession>
<keyword evidence="2" id="KW-1185">Reference proteome</keyword>
<dbReference type="SUPFAM" id="SSF52058">
    <property type="entry name" value="L domain-like"/>
    <property type="match status" value="1"/>
</dbReference>
<protein>
    <recommendedName>
        <fullName evidence="3">Leucine rich repeat (LRR) protein</fullName>
    </recommendedName>
</protein>
<evidence type="ECO:0000313" key="1">
    <source>
        <dbReference type="EMBL" id="RKD86554.1"/>
    </source>
</evidence>
<sequence length="350" mass="40659">MSFKEINETLGRYNLSNKISKREIKKLAKIDKLSVIQFVDPVTDNSIWKNIETYLLSERPDIELRVFGHYGKECDLSFLQYLPSTKNFSADCLMECNNVENIALLENLEILRLGIFNLTSFEFLNDISPKLKSLFIGQTRSKKPNISVISRFKDLEYVYIEGQNKGIEAISELGNLEKIVLRSISSENINYLKGLKKLWSVDIKLGGIKDFSALTEMRGIKYLELWQVRKLSDIGFISKLTDLQYLFLQSLPNIEKVPDLSANEKLRRIYFENMKGLKNVDSLKYAKCLEEFICVDCSNLQPEDLIPVLKNKTLKSVLTGFGSDMRNRKFEEYMNEYGKTRYNRTNFEYL</sequence>
<comment type="caution">
    <text evidence="1">The sequence shown here is derived from an EMBL/GenBank/DDBJ whole genome shotgun (WGS) entry which is preliminary data.</text>
</comment>
<reference evidence="1 2" key="1">
    <citation type="submission" date="2018-09" db="EMBL/GenBank/DDBJ databases">
        <title>Genomic Encyclopedia of Archaeal and Bacterial Type Strains, Phase II (KMG-II): from individual species to whole genera.</title>
        <authorList>
            <person name="Goeker M."/>
        </authorList>
    </citation>
    <scope>NUCLEOTIDE SEQUENCE [LARGE SCALE GENOMIC DNA]</scope>
    <source>
        <strain evidence="1 2">DSM 27148</strain>
    </source>
</reference>
<dbReference type="InterPro" id="IPR032675">
    <property type="entry name" value="LRR_dom_sf"/>
</dbReference>
<organism evidence="1 2">
    <name type="scientific">Mangrovibacterium diazotrophicum</name>
    <dbReference type="NCBI Taxonomy" id="1261403"/>
    <lineage>
        <taxon>Bacteria</taxon>
        <taxon>Pseudomonadati</taxon>
        <taxon>Bacteroidota</taxon>
        <taxon>Bacteroidia</taxon>
        <taxon>Marinilabiliales</taxon>
        <taxon>Prolixibacteraceae</taxon>
        <taxon>Mangrovibacterium</taxon>
    </lineage>
</organism>
<evidence type="ECO:0008006" key="3">
    <source>
        <dbReference type="Google" id="ProtNLM"/>
    </source>
</evidence>
<gene>
    <name evidence="1" type="ORF">BC643_4252</name>
</gene>
<dbReference type="EMBL" id="RAPN01000004">
    <property type="protein sequence ID" value="RKD86554.1"/>
    <property type="molecule type" value="Genomic_DNA"/>
</dbReference>
<name>A0A419VWM5_9BACT</name>
<dbReference type="RefSeq" id="WP_211338162.1">
    <property type="nucleotide sequence ID" value="NZ_RAPN01000004.1"/>
</dbReference>